<feature type="domain" description="Peptidase family U32 C-terminal" evidence="4">
    <location>
        <begin position="342"/>
        <end position="421"/>
    </location>
</feature>
<proteinExistence type="inferred from homology"/>
<keyword evidence="2" id="KW-0378">Hydrolase</keyword>
<dbReference type="InterPro" id="IPR032525">
    <property type="entry name" value="Peptidase_U32_C"/>
</dbReference>
<dbReference type="GO" id="GO:0008233">
    <property type="term" value="F:peptidase activity"/>
    <property type="evidence" value="ECO:0007669"/>
    <property type="project" value="UniProtKB-KW"/>
</dbReference>
<name>A0AAU8LW99_9BACT</name>
<accession>A0AAU8LW99</accession>
<evidence type="ECO:0000256" key="3">
    <source>
        <dbReference type="ARBA" id="ARBA00038374"/>
    </source>
</evidence>
<sequence>MIQKPNNTETTTKIPEKIPELLAPAGNMEKLVTAIHYGADAVYLGGSNYSLRAGAGNFSLPKMKEAASYAHERGVKIYVTLNIFAHNRDMHQFTDHLHSLEETGVDGLIIADPGILLLCKETLPQMPIHLSTQANVTNTQSVRFWASQGVQRVNLARELSLEEIYEIRKNTATELEVFVHGALCISYSGRCMLSNYLTGRNANQGACAHPCRYSYALMEEKRPGTYFPVEEDERGTYIFNSRDLCLLNRLPELITAGVDTIKIEGRMKSMGYVGATVRAYRAALDYIQEQLDQGTEINEITLPDTFQQEINKIGTRGQTENFFNESPSSDAMLYDTIRTNQQYSPVGIVRKSMPFLIEARNVLITGDQIEYLGRELEPIICTAVSMQTENGEPKERANPGDRIILTTSPALEHPETNAILRKFFGPTTS</sequence>
<dbReference type="KEGG" id="eaj:Q3M24_01775"/>
<comment type="similarity">
    <text evidence="3">Belongs to the peptidase U32 family.</text>
</comment>
<dbReference type="PANTHER" id="PTHR30217:SF6">
    <property type="entry name" value="TRNA HYDROXYLATION PROTEIN P"/>
    <property type="match status" value="1"/>
</dbReference>
<dbReference type="Pfam" id="PF01136">
    <property type="entry name" value="Peptidase_U32"/>
    <property type="match status" value="1"/>
</dbReference>
<evidence type="ECO:0000259" key="4">
    <source>
        <dbReference type="Pfam" id="PF16325"/>
    </source>
</evidence>
<protein>
    <submittedName>
        <fullName evidence="5">U32 family peptidase</fullName>
    </submittedName>
</protein>
<dbReference type="PROSITE" id="PS01276">
    <property type="entry name" value="PEPTIDASE_U32"/>
    <property type="match status" value="1"/>
</dbReference>
<dbReference type="AlphaFoldDB" id="A0AAU8LW99"/>
<reference evidence="5" key="2">
    <citation type="submission" date="2024-06" db="EMBL/GenBank/DDBJ databases">
        <authorList>
            <person name="Plum-Jensen L.E."/>
            <person name="Schramm A."/>
            <person name="Marshall I.P.G."/>
        </authorList>
    </citation>
    <scope>NUCLEOTIDE SEQUENCE</scope>
    <source>
        <strain evidence="5">Rat1</strain>
    </source>
</reference>
<reference evidence="5" key="1">
    <citation type="journal article" date="2024" name="Syst. Appl. Microbiol.">
        <title>First single-strain enrichments of Electrothrix cable bacteria, description of E. aestuarii sp. nov. and E. rattekaaiensis sp. nov., and proposal of a cable bacteria taxonomy following the rules of the SeqCode.</title>
        <authorList>
            <person name="Plum-Jensen L.E."/>
            <person name="Schramm A."/>
            <person name="Marshall I.P.G."/>
        </authorList>
    </citation>
    <scope>NUCLEOTIDE SEQUENCE</scope>
    <source>
        <strain evidence="5">Rat1</strain>
    </source>
</reference>
<dbReference type="InterPro" id="IPR051454">
    <property type="entry name" value="RNA/ubiquinone_mod_enzymes"/>
</dbReference>
<dbReference type="InterPro" id="IPR001539">
    <property type="entry name" value="Peptidase_U32"/>
</dbReference>
<evidence type="ECO:0000256" key="1">
    <source>
        <dbReference type="ARBA" id="ARBA00022670"/>
    </source>
</evidence>
<dbReference type="GO" id="GO:0006508">
    <property type="term" value="P:proteolysis"/>
    <property type="evidence" value="ECO:0007669"/>
    <property type="project" value="UniProtKB-KW"/>
</dbReference>
<evidence type="ECO:0000256" key="2">
    <source>
        <dbReference type="ARBA" id="ARBA00022801"/>
    </source>
</evidence>
<dbReference type="EMBL" id="CP159373">
    <property type="protein sequence ID" value="XCN73506.1"/>
    <property type="molecule type" value="Genomic_DNA"/>
</dbReference>
<organism evidence="5">
    <name type="scientific">Candidatus Electrothrix aestuarii</name>
    <dbReference type="NCBI Taxonomy" id="3062594"/>
    <lineage>
        <taxon>Bacteria</taxon>
        <taxon>Pseudomonadati</taxon>
        <taxon>Thermodesulfobacteriota</taxon>
        <taxon>Desulfobulbia</taxon>
        <taxon>Desulfobulbales</taxon>
        <taxon>Desulfobulbaceae</taxon>
        <taxon>Candidatus Electrothrix</taxon>
    </lineage>
</organism>
<dbReference type="PANTHER" id="PTHR30217">
    <property type="entry name" value="PEPTIDASE U32 FAMILY"/>
    <property type="match status" value="1"/>
</dbReference>
<gene>
    <name evidence="5" type="ORF">Q3M24_01775</name>
</gene>
<dbReference type="Gene3D" id="2.40.30.10">
    <property type="entry name" value="Translation factors"/>
    <property type="match status" value="1"/>
</dbReference>
<dbReference type="Pfam" id="PF16325">
    <property type="entry name" value="Peptidase_U32_C"/>
    <property type="match status" value="1"/>
</dbReference>
<evidence type="ECO:0000313" key="5">
    <source>
        <dbReference type="EMBL" id="XCN73506.1"/>
    </source>
</evidence>
<keyword evidence="1" id="KW-0645">Protease</keyword>